<organism evidence="2 3">
    <name type="scientific">Planomonospora venezuelensis</name>
    <dbReference type="NCBI Taxonomy" id="1999"/>
    <lineage>
        <taxon>Bacteria</taxon>
        <taxon>Bacillati</taxon>
        <taxon>Actinomycetota</taxon>
        <taxon>Actinomycetes</taxon>
        <taxon>Streptosporangiales</taxon>
        <taxon>Streptosporangiaceae</taxon>
        <taxon>Planomonospora</taxon>
    </lineage>
</organism>
<dbReference type="InterPro" id="IPR027304">
    <property type="entry name" value="Trigger_fact/SurA_dom_sf"/>
</dbReference>
<evidence type="ECO:0000313" key="3">
    <source>
        <dbReference type="Proteomes" id="UP000562352"/>
    </source>
</evidence>
<sequence>MKSTRVRVILAVMAAGAALTACSPLQAGAAAIVGDQRISTSELSADVREYEKVMTEAGVSAGQLQLQGSIPQALLGSKIFISQLDQLGARDGVAVTPAEIEALIAQVLQQQQGATKEQLAINNAVPPSELNALVRASIVQQKLMAKYGAGQDQASQQAAAQKLAQEAQAAFPITRNPRYGEPNPQAQSAADAIIESNRFGALPAAAGR</sequence>
<dbReference type="SUPFAM" id="SSF109998">
    <property type="entry name" value="Triger factor/SurA peptide-binding domain-like"/>
    <property type="match status" value="1"/>
</dbReference>
<name>A0A841D2J6_PLAVE</name>
<dbReference type="GO" id="GO:0003755">
    <property type="term" value="F:peptidyl-prolyl cis-trans isomerase activity"/>
    <property type="evidence" value="ECO:0007669"/>
    <property type="project" value="UniProtKB-EC"/>
</dbReference>
<comment type="caution">
    <text evidence="2">The sequence shown here is derived from an EMBL/GenBank/DDBJ whole genome shotgun (WGS) entry which is preliminary data.</text>
</comment>
<evidence type="ECO:0000313" key="2">
    <source>
        <dbReference type="EMBL" id="MBB5962734.1"/>
    </source>
</evidence>
<dbReference type="RefSeq" id="WP_184940387.1">
    <property type="nucleotide sequence ID" value="NZ_BAAAWZ010000001.1"/>
</dbReference>
<gene>
    <name evidence="2" type="ORF">FHS22_002002</name>
</gene>
<dbReference type="AlphaFoldDB" id="A0A841D2J6"/>
<feature type="chain" id="PRO_5032695184" evidence="1">
    <location>
        <begin position="30"/>
        <end position="208"/>
    </location>
</feature>
<feature type="signal peptide" evidence="1">
    <location>
        <begin position="1"/>
        <end position="29"/>
    </location>
</feature>
<keyword evidence="2" id="KW-0413">Isomerase</keyword>
<dbReference type="EC" id="5.2.1.8" evidence="2"/>
<protein>
    <submittedName>
        <fullName evidence="2">Peptidyl-prolyl cis-trans isomerase SurA</fullName>
        <ecNumber evidence="2">5.2.1.8</ecNumber>
    </submittedName>
</protein>
<keyword evidence="3" id="KW-1185">Reference proteome</keyword>
<dbReference type="PROSITE" id="PS51257">
    <property type="entry name" value="PROKAR_LIPOPROTEIN"/>
    <property type="match status" value="1"/>
</dbReference>
<reference evidence="2 3" key="1">
    <citation type="submission" date="2020-08" db="EMBL/GenBank/DDBJ databases">
        <title>Genomic Encyclopedia of Type Strains, Phase III (KMG-III): the genomes of soil and plant-associated and newly described type strains.</title>
        <authorList>
            <person name="Whitman W."/>
        </authorList>
    </citation>
    <scope>NUCLEOTIDE SEQUENCE [LARGE SCALE GENOMIC DNA]</scope>
    <source>
        <strain evidence="2 3">CECT 3303</strain>
    </source>
</reference>
<proteinExistence type="predicted"/>
<dbReference type="Proteomes" id="UP000562352">
    <property type="component" value="Unassembled WGS sequence"/>
</dbReference>
<dbReference type="EMBL" id="JACHJJ010000005">
    <property type="protein sequence ID" value="MBB5962734.1"/>
    <property type="molecule type" value="Genomic_DNA"/>
</dbReference>
<keyword evidence="1" id="KW-0732">Signal</keyword>
<evidence type="ECO:0000256" key="1">
    <source>
        <dbReference type="SAM" id="SignalP"/>
    </source>
</evidence>
<accession>A0A841D2J6</accession>
<dbReference type="Pfam" id="PF13624">
    <property type="entry name" value="SurA_N_3"/>
    <property type="match status" value="1"/>
</dbReference>
<dbReference type="Gene3D" id="1.10.4030.10">
    <property type="entry name" value="Porin chaperone SurA, peptide-binding domain"/>
    <property type="match status" value="1"/>
</dbReference>